<keyword evidence="3" id="KW-1185">Reference proteome</keyword>
<evidence type="ECO:0000313" key="2">
    <source>
        <dbReference type="EMBL" id="QFG03545.1"/>
    </source>
</evidence>
<dbReference type="InterPro" id="IPR050483">
    <property type="entry name" value="CoA-transferase_III_domain"/>
</dbReference>
<name>A0ABX6C2N9_9CHLR</name>
<dbReference type="InterPro" id="IPR023606">
    <property type="entry name" value="CoA-Trfase_III_dom_1_sf"/>
</dbReference>
<keyword evidence="1 2" id="KW-0808">Transferase</keyword>
<dbReference type="Pfam" id="PF02515">
    <property type="entry name" value="CoA_transf_3"/>
    <property type="match status" value="2"/>
</dbReference>
<dbReference type="InterPro" id="IPR003673">
    <property type="entry name" value="CoA-Trfase_fam_III"/>
</dbReference>
<dbReference type="InterPro" id="IPR044855">
    <property type="entry name" value="CoA-Trfase_III_dom3_sf"/>
</dbReference>
<accession>A0ABX6C2N9</accession>
<dbReference type="PANTHER" id="PTHR48207">
    <property type="entry name" value="SUCCINATE--HYDROXYMETHYLGLUTARATE COA-TRANSFERASE"/>
    <property type="match status" value="1"/>
</dbReference>
<reference evidence="2 3" key="1">
    <citation type="submission" date="2019-08" db="EMBL/GenBank/DDBJ databases">
        <authorList>
            <person name="Toschakov S.V."/>
        </authorList>
    </citation>
    <scope>NUCLEOTIDE SEQUENCE [LARGE SCALE GENOMIC DNA]</scope>
    <source>
        <strain evidence="2 3">3753O</strain>
    </source>
</reference>
<dbReference type="RefSeq" id="WP_158067500.1">
    <property type="nucleotide sequence ID" value="NZ_CP042829.1"/>
</dbReference>
<evidence type="ECO:0000313" key="3">
    <source>
        <dbReference type="Proteomes" id="UP000326331"/>
    </source>
</evidence>
<dbReference type="PANTHER" id="PTHR48207:SF3">
    <property type="entry name" value="SUCCINATE--HYDROXYMETHYLGLUTARATE COA-TRANSFERASE"/>
    <property type="match status" value="1"/>
</dbReference>
<sequence>MDLLADLRVRVIAHSPAAAYAGWLLRQFGAAVDMRAALDPEGLGAFLAEGAAFDPAPDIPDAPGPLLITDAPVSDAAVARLRDIARESAVVWITPFGLGTAWERAPSTSLTHYAAGGWMCHVGDPAREPLAPPGVQDLFIAGLWAALAALGWGTRGPGLLEVPIVAGLAATMIYDAVAFQYFGRLRGRVGERYAPTQPTIVTLPCADGYIGIHAALHGMWVELARLCGHPELVDDPRFASPADRAANIRELDAYLLPWLARRSRWELYHLLQSHRICASAIPTIDEVLASPQLAARGAWHTVRTPSSREYRVPGPPARVIAAAGPAPDPDPADPGPWRPGALRVVDLSMGWAGPLVGHVLAALGADVIKIESHTHFDWWRGSRPPGDDPGLALHERSHVFNAVNRGKRGITLNLASPAGRDVALRLIEGADILIENFAAGVIERLGLGWASVSARNPRLVMLRQPAFGSTGPEAGYLGFGNTIEGMSGLTSLVGYEDGPPTMLANACGDPVSGLIGSIAVLSALRARERDGRGRLLECAQLEGFLPLVSEALIHYQRTGELPRRRGNRRPGSVPSGVYPAAGDDRWVAVEVETGAQWSALADLLGEPWAASPQLADVAVREARRADIDAALARWTAARDAEAAAALLLERGIPAAPVHTEADVLVFEPLVAAGFWVGEEREPVGFHLYPALAIRADGEHVTAHGPAPLLGQHTAEVLRGLGLTENELRELEAAGVTGTTPTERARA</sequence>
<dbReference type="EMBL" id="CP042829">
    <property type="protein sequence ID" value="QFG03545.1"/>
    <property type="molecule type" value="Genomic_DNA"/>
</dbReference>
<dbReference type="Proteomes" id="UP000326331">
    <property type="component" value="Chromosome"/>
</dbReference>
<gene>
    <name evidence="2" type="ORF">Tbon_09615</name>
</gene>
<dbReference type="GO" id="GO:0016740">
    <property type="term" value="F:transferase activity"/>
    <property type="evidence" value="ECO:0007669"/>
    <property type="project" value="UniProtKB-KW"/>
</dbReference>
<protein>
    <submittedName>
        <fullName evidence="2">CoA transferase</fullName>
    </submittedName>
</protein>
<evidence type="ECO:0000256" key="1">
    <source>
        <dbReference type="ARBA" id="ARBA00022679"/>
    </source>
</evidence>
<organism evidence="2 3">
    <name type="scientific">Tepidiforma bonchosmolovskayae</name>
    <dbReference type="NCBI Taxonomy" id="2601677"/>
    <lineage>
        <taxon>Bacteria</taxon>
        <taxon>Bacillati</taxon>
        <taxon>Chloroflexota</taxon>
        <taxon>Tepidiformia</taxon>
        <taxon>Tepidiformales</taxon>
        <taxon>Tepidiformaceae</taxon>
        <taxon>Tepidiforma</taxon>
    </lineage>
</organism>
<proteinExistence type="predicted"/>
<reference evidence="2 3" key="2">
    <citation type="submission" date="2019-10" db="EMBL/GenBank/DDBJ databases">
        <title>Thermopilla bonchosmolovskayae gen. nov., sp. nov., a moderately thermophilic Chloroflexi bacterium from a Chukotka hot spring (Arctic, Russia), representing a novel classis Thermopillaia, which include previously uncultivated lineage OLB14.</title>
        <authorList>
            <person name="Kochetkova T.V."/>
            <person name="Zayulina K.S."/>
            <person name="Zhigarkov V.S."/>
            <person name="Minaev N.V."/>
            <person name="Novikov A."/>
            <person name="Toshchakov S.V."/>
            <person name="Elcheninov A.G."/>
            <person name="Kublanov I.V."/>
        </authorList>
    </citation>
    <scope>NUCLEOTIDE SEQUENCE [LARGE SCALE GENOMIC DNA]</scope>
    <source>
        <strain evidence="2 3">3753O</strain>
    </source>
</reference>
<dbReference type="Gene3D" id="3.30.1540.10">
    <property type="entry name" value="formyl-coa transferase, domain 3"/>
    <property type="match status" value="2"/>
</dbReference>
<dbReference type="SUPFAM" id="SSF89796">
    <property type="entry name" value="CoA-transferase family III (CaiB/BaiF)"/>
    <property type="match status" value="2"/>
</dbReference>
<dbReference type="Gene3D" id="3.40.50.10540">
    <property type="entry name" value="Crotonobetainyl-coa:carnitine coa-transferase, domain 1"/>
    <property type="match status" value="2"/>
</dbReference>